<gene>
    <name evidence="1" type="ORF">B5E52_12630</name>
</gene>
<dbReference type="RefSeq" id="WP_032856101.1">
    <property type="nucleotide sequence ID" value="NZ_CP045612.1"/>
</dbReference>
<evidence type="ECO:0000313" key="1">
    <source>
        <dbReference type="EMBL" id="OUQ67444.1"/>
    </source>
</evidence>
<dbReference type="EMBL" id="NFLW01000023">
    <property type="protein sequence ID" value="OUQ67444.1"/>
    <property type="molecule type" value="Genomic_DNA"/>
</dbReference>
<organism evidence="1 2">
    <name type="scientific">Bacteroides xylanisolvens</name>
    <dbReference type="NCBI Taxonomy" id="371601"/>
    <lineage>
        <taxon>Bacteria</taxon>
        <taxon>Pseudomonadati</taxon>
        <taxon>Bacteroidota</taxon>
        <taxon>Bacteroidia</taxon>
        <taxon>Bacteroidales</taxon>
        <taxon>Bacteroidaceae</taxon>
        <taxon>Bacteroides</taxon>
    </lineage>
</organism>
<sequence length="86" mass="9713">MTRFFQFVIVGIILGAVLMLLASIVSSCYFFITTFTLSDFEERTASFVLGAVSALFTYGMFRILMNALQAFSDKLDAIKKRYESNN</sequence>
<dbReference type="AlphaFoldDB" id="A0A1Y4VE70"/>
<evidence type="ECO:0000313" key="2">
    <source>
        <dbReference type="Proteomes" id="UP000196036"/>
    </source>
</evidence>
<protein>
    <submittedName>
        <fullName evidence="1">Uncharacterized protein</fullName>
    </submittedName>
</protein>
<name>A0A1Y4VE70_9BACE</name>
<reference evidence="2" key="1">
    <citation type="submission" date="2017-04" db="EMBL/GenBank/DDBJ databases">
        <title>Function of individual gut microbiota members based on whole genome sequencing of pure cultures obtained from chicken caecum.</title>
        <authorList>
            <person name="Medvecky M."/>
            <person name="Cejkova D."/>
            <person name="Polansky O."/>
            <person name="Karasova D."/>
            <person name="Kubasova T."/>
            <person name="Cizek A."/>
            <person name="Rychlik I."/>
        </authorList>
    </citation>
    <scope>NUCLEOTIDE SEQUENCE [LARGE SCALE GENOMIC DNA]</scope>
    <source>
        <strain evidence="2">An109</strain>
    </source>
</reference>
<dbReference type="GeneID" id="82177869"/>
<comment type="caution">
    <text evidence="1">The sequence shown here is derived from an EMBL/GenBank/DDBJ whole genome shotgun (WGS) entry which is preliminary data.</text>
</comment>
<dbReference type="PROSITE" id="PS51257">
    <property type="entry name" value="PROKAR_LIPOPROTEIN"/>
    <property type="match status" value="1"/>
</dbReference>
<accession>A0A1Y4VE70</accession>
<proteinExistence type="predicted"/>
<dbReference type="Proteomes" id="UP000196036">
    <property type="component" value="Unassembled WGS sequence"/>
</dbReference>